<sequence length="121" mass="14237">MSTTTNNLAFTCKQSLTHLIDSAIYIAIYSFALFVVLSYFTIWLFFRILHLVFDVATFQFSELFSFTNIFDVTLIIIIALIVLCIYELNYWVKNYKRLKFMVENCREDMINSLSNPSMLLL</sequence>
<feature type="transmembrane region" description="Helical" evidence="1">
    <location>
        <begin position="66"/>
        <end position="92"/>
    </location>
</feature>
<proteinExistence type="predicted"/>
<evidence type="ECO:0000313" key="2">
    <source>
        <dbReference type="EMBL" id="QHT06848.1"/>
    </source>
</evidence>
<dbReference type="EMBL" id="MN739476">
    <property type="protein sequence ID" value="QHT06848.1"/>
    <property type="molecule type" value="Genomic_DNA"/>
</dbReference>
<reference evidence="2" key="1">
    <citation type="journal article" date="2020" name="Nature">
        <title>Giant virus diversity and host interactions through global metagenomics.</title>
        <authorList>
            <person name="Schulz F."/>
            <person name="Roux S."/>
            <person name="Paez-Espino D."/>
            <person name="Jungbluth S."/>
            <person name="Walsh D.A."/>
            <person name="Denef V.J."/>
            <person name="McMahon K.D."/>
            <person name="Konstantinidis K.T."/>
            <person name="Eloe-Fadrosh E.A."/>
            <person name="Kyrpides N.C."/>
            <person name="Woyke T."/>
        </authorList>
    </citation>
    <scope>NUCLEOTIDE SEQUENCE</scope>
    <source>
        <strain evidence="2">GVMAG-M-3300021473-15</strain>
    </source>
</reference>
<keyword evidence="1" id="KW-0812">Transmembrane</keyword>
<protein>
    <submittedName>
        <fullName evidence="2">Uncharacterized protein</fullName>
    </submittedName>
</protein>
<feature type="transmembrane region" description="Helical" evidence="1">
    <location>
        <begin position="23"/>
        <end position="46"/>
    </location>
</feature>
<organism evidence="2">
    <name type="scientific">viral metagenome</name>
    <dbReference type="NCBI Taxonomy" id="1070528"/>
    <lineage>
        <taxon>unclassified sequences</taxon>
        <taxon>metagenomes</taxon>
        <taxon>organismal metagenomes</taxon>
    </lineage>
</organism>
<keyword evidence="1" id="KW-0472">Membrane</keyword>
<evidence type="ECO:0000256" key="1">
    <source>
        <dbReference type="SAM" id="Phobius"/>
    </source>
</evidence>
<accession>A0A6C0CQL5</accession>
<dbReference type="AlphaFoldDB" id="A0A6C0CQL5"/>
<name>A0A6C0CQL5_9ZZZZ</name>
<keyword evidence="1" id="KW-1133">Transmembrane helix</keyword>